<comment type="caution">
    <text evidence="2">The sequence shown here is derived from an EMBL/GenBank/DDBJ whole genome shotgun (WGS) entry which is preliminary data.</text>
</comment>
<feature type="compositionally biased region" description="Basic and acidic residues" evidence="1">
    <location>
        <begin position="81"/>
        <end position="95"/>
    </location>
</feature>
<evidence type="ECO:0000313" key="2">
    <source>
        <dbReference type="EMBL" id="OBS59598.1"/>
    </source>
</evidence>
<keyword evidence="3" id="KW-1185">Reference proteome</keyword>
<dbReference type="AlphaFoldDB" id="A0A1A6G084"/>
<name>A0A1A6G084_NEOLE</name>
<feature type="region of interest" description="Disordered" evidence="1">
    <location>
        <begin position="78"/>
        <end position="108"/>
    </location>
</feature>
<accession>A0A1A6G084</accession>
<evidence type="ECO:0000256" key="1">
    <source>
        <dbReference type="SAM" id="MobiDB-lite"/>
    </source>
</evidence>
<proteinExistence type="predicted"/>
<organism evidence="2 3">
    <name type="scientific">Neotoma lepida</name>
    <name type="common">Desert woodrat</name>
    <dbReference type="NCBI Taxonomy" id="56216"/>
    <lineage>
        <taxon>Eukaryota</taxon>
        <taxon>Metazoa</taxon>
        <taxon>Chordata</taxon>
        <taxon>Craniata</taxon>
        <taxon>Vertebrata</taxon>
        <taxon>Euteleostomi</taxon>
        <taxon>Mammalia</taxon>
        <taxon>Eutheria</taxon>
        <taxon>Euarchontoglires</taxon>
        <taxon>Glires</taxon>
        <taxon>Rodentia</taxon>
        <taxon>Myomorpha</taxon>
        <taxon>Muroidea</taxon>
        <taxon>Cricetidae</taxon>
        <taxon>Neotominae</taxon>
        <taxon>Neotoma</taxon>
    </lineage>
</organism>
<dbReference type="EMBL" id="LZPO01108009">
    <property type="protein sequence ID" value="OBS59598.1"/>
    <property type="molecule type" value="Genomic_DNA"/>
</dbReference>
<feature type="non-terminal residue" evidence="2">
    <location>
        <position position="108"/>
    </location>
</feature>
<evidence type="ECO:0000313" key="3">
    <source>
        <dbReference type="Proteomes" id="UP000092124"/>
    </source>
</evidence>
<gene>
    <name evidence="2" type="ORF">A6R68_09270</name>
</gene>
<sequence>MMREDSQVQREVLGTECLLKTPHLELSAPTRDHAVHKQTNGLSAASLQGQAEPWLSRLLSVYRGPILEPYTCTRRYKRTRRERESHWKESRDKAQRSGLGVRENAVLA</sequence>
<reference evidence="2 3" key="1">
    <citation type="submission" date="2016-06" db="EMBL/GenBank/DDBJ databases">
        <title>The Draft Genome Sequence and Annotation of the Desert Woodrat Neotoma lepida.</title>
        <authorList>
            <person name="Campbell M."/>
            <person name="Oakeson K.F."/>
            <person name="Yandell M."/>
            <person name="Halpert J.R."/>
            <person name="Dearing D."/>
        </authorList>
    </citation>
    <scope>NUCLEOTIDE SEQUENCE [LARGE SCALE GENOMIC DNA]</scope>
    <source>
        <strain evidence="2">417</strain>
        <tissue evidence="2">Liver</tissue>
    </source>
</reference>
<dbReference type="Proteomes" id="UP000092124">
    <property type="component" value="Unassembled WGS sequence"/>
</dbReference>
<protein>
    <submittedName>
        <fullName evidence="2">Uncharacterized protein</fullName>
    </submittedName>
</protein>